<dbReference type="InterPro" id="IPR037062">
    <property type="entry name" value="Malic_N_dom_sf"/>
</dbReference>
<comment type="cofactor">
    <cofactor evidence="6">
        <name>Mg(2+)</name>
        <dbReference type="ChEBI" id="CHEBI:18420"/>
    </cofactor>
    <cofactor evidence="6">
        <name>Mn(2+)</name>
        <dbReference type="ChEBI" id="CHEBI:29035"/>
    </cofactor>
    <text evidence="6">Divalent metal cations. Prefers magnesium or manganese.</text>
</comment>
<dbReference type="FunFam" id="3.40.50.720:FF:000182">
    <property type="entry name" value="NAD-dependent malic enzyme"/>
    <property type="match status" value="1"/>
</dbReference>
<dbReference type="PROSITE" id="PS00331">
    <property type="entry name" value="MALIC_ENZYMES"/>
    <property type="match status" value="1"/>
</dbReference>
<evidence type="ECO:0000256" key="6">
    <source>
        <dbReference type="PIRSR" id="PIRSR000106-3"/>
    </source>
</evidence>
<evidence type="ECO:0000256" key="4">
    <source>
        <dbReference type="PIRSR" id="PIRSR000106-1"/>
    </source>
</evidence>
<evidence type="ECO:0000256" key="5">
    <source>
        <dbReference type="PIRSR" id="PIRSR000106-2"/>
    </source>
</evidence>
<dbReference type="SUPFAM" id="SSF51735">
    <property type="entry name" value="NAD(P)-binding Rossmann-fold domains"/>
    <property type="match status" value="1"/>
</dbReference>
<feature type="binding site" evidence="6">
    <location>
        <position position="257"/>
    </location>
    <ligand>
        <name>a divalent metal cation</name>
        <dbReference type="ChEBI" id="CHEBI:60240"/>
    </ligand>
</feature>
<feature type="transmembrane region" description="Helical" evidence="8">
    <location>
        <begin position="287"/>
        <end position="308"/>
    </location>
</feature>
<dbReference type="EMBL" id="KM113513">
    <property type="protein sequence ID" value="AIT70099.1"/>
    <property type="molecule type" value="mRNA"/>
</dbReference>
<evidence type="ECO:0000256" key="3">
    <source>
        <dbReference type="ARBA" id="ARBA00022723"/>
    </source>
</evidence>
<keyword evidence="8" id="KW-0472">Membrane</keyword>
<dbReference type="AlphaFoldDB" id="A0A097IUH6"/>
<dbReference type="Pfam" id="PF03949">
    <property type="entry name" value="Malic_M"/>
    <property type="match status" value="1"/>
</dbReference>
<evidence type="ECO:0000313" key="11">
    <source>
        <dbReference type="EMBL" id="AIT70099.1"/>
    </source>
</evidence>
<feature type="binding site" evidence="6">
    <location>
        <position position="234"/>
    </location>
    <ligand>
        <name>a divalent metal cation</name>
        <dbReference type="ChEBI" id="CHEBI:60240"/>
    </ligand>
</feature>
<dbReference type="GO" id="GO:0004473">
    <property type="term" value="F:malate dehydrogenase (decarboxylating) (NADP+) activity"/>
    <property type="evidence" value="ECO:0007669"/>
    <property type="project" value="TreeGrafter"/>
</dbReference>
<dbReference type="GO" id="GO:0051287">
    <property type="term" value="F:NAD binding"/>
    <property type="evidence" value="ECO:0007669"/>
    <property type="project" value="InterPro"/>
</dbReference>
<dbReference type="CDD" id="cd05312">
    <property type="entry name" value="NAD_bind_1_malic_enz"/>
    <property type="match status" value="1"/>
</dbReference>
<dbReference type="PANTHER" id="PTHR23406:SF90">
    <property type="entry name" value="MALIC ENZYME-RELATED"/>
    <property type="match status" value="1"/>
</dbReference>
<dbReference type="InterPro" id="IPR036291">
    <property type="entry name" value="NAD(P)-bd_dom_sf"/>
</dbReference>
<comment type="similarity">
    <text evidence="2 7">Belongs to the malic enzymes family.</text>
</comment>
<dbReference type="NCBIfam" id="NF010052">
    <property type="entry name" value="PRK13529.1"/>
    <property type="match status" value="1"/>
</dbReference>
<feature type="binding site" evidence="5">
    <location>
        <position position="143"/>
    </location>
    <ligand>
        <name>(S)-malate</name>
        <dbReference type="ChEBI" id="CHEBI:15589"/>
    </ligand>
</feature>
<dbReference type="InterPro" id="IPR012301">
    <property type="entry name" value="Malic_N_dom"/>
</dbReference>
<evidence type="ECO:0000256" key="1">
    <source>
        <dbReference type="ARBA" id="ARBA00001936"/>
    </source>
</evidence>
<organism evidence="11">
    <name type="scientific">Dumontia simplex</name>
    <dbReference type="NCBI Taxonomy" id="142491"/>
    <lineage>
        <taxon>Eukaryota</taxon>
        <taxon>Rhodophyta</taxon>
        <taxon>Florideophyceae</taxon>
        <taxon>Rhodymeniophycidae</taxon>
        <taxon>Gigartinales</taxon>
        <taxon>Dumontiaceae</taxon>
        <taxon>Dumontia</taxon>
    </lineage>
</organism>
<feature type="binding site" evidence="5">
    <location>
        <position position="450"/>
    </location>
    <ligand>
        <name>(S)-malate</name>
        <dbReference type="ChEBI" id="CHEBI:15589"/>
    </ligand>
</feature>
<feature type="domain" description="Malic enzyme N-terminal" evidence="10">
    <location>
        <begin position="67"/>
        <end position="248"/>
    </location>
</feature>
<feature type="domain" description="Malic enzyme NAD-binding" evidence="9">
    <location>
        <begin position="258"/>
        <end position="519"/>
    </location>
</feature>
<dbReference type="PIRSF" id="PIRSF000106">
    <property type="entry name" value="ME"/>
    <property type="match status" value="1"/>
</dbReference>
<accession>A0A097IUH6</accession>
<evidence type="ECO:0000256" key="8">
    <source>
        <dbReference type="SAM" id="Phobius"/>
    </source>
</evidence>
<feature type="binding site" evidence="5">
    <location>
        <position position="404"/>
    </location>
    <ligand>
        <name>(S)-malate</name>
        <dbReference type="ChEBI" id="CHEBI:15589"/>
    </ligand>
</feature>
<name>A0A097IUH6_9FLOR</name>
<gene>
    <name evidence="11" type="primary">me</name>
</gene>
<dbReference type="SMART" id="SM00919">
    <property type="entry name" value="Malic_M"/>
    <property type="match status" value="1"/>
</dbReference>
<dbReference type="GO" id="GO:0006108">
    <property type="term" value="P:malate metabolic process"/>
    <property type="evidence" value="ECO:0007669"/>
    <property type="project" value="TreeGrafter"/>
</dbReference>
<keyword evidence="3 6" id="KW-0479">Metal-binding</keyword>
<dbReference type="PRINTS" id="PR00072">
    <property type="entry name" value="MALOXRDTASE"/>
</dbReference>
<dbReference type="Pfam" id="PF00390">
    <property type="entry name" value="malic"/>
    <property type="match status" value="1"/>
</dbReference>
<reference evidence="11" key="1">
    <citation type="journal article" date="2014" name="PLoS ONE">
        <title>Phylogeny of c4-photosynthesis enzymes based on algal transcriptomic and genomic data supports an archaeal/proteobacterial origin and multiple duplication for most c4-related genes.</title>
        <authorList>
            <person name="Chi S."/>
            <person name="Wu S."/>
            <person name="Yu J."/>
            <person name="Wang X."/>
            <person name="Tang X."/>
            <person name="Liu T."/>
        </authorList>
    </citation>
    <scope>NUCLEOTIDE SEQUENCE</scope>
    <source>
        <strain evidence="11">IEHF-2003430</strain>
    </source>
</reference>
<comment type="cofactor">
    <cofactor evidence="1">
        <name>Mn(2+)</name>
        <dbReference type="ChEBI" id="CHEBI:29035"/>
    </cofactor>
</comment>
<feature type="binding site" evidence="6">
    <location>
        <position position="233"/>
    </location>
    <ligand>
        <name>a divalent metal cation</name>
        <dbReference type="ChEBI" id="CHEBI:60240"/>
    </ligand>
</feature>
<dbReference type="SUPFAM" id="SSF53223">
    <property type="entry name" value="Aminoacid dehydrogenase-like, N-terminal domain"/>
    <property type="match status" value="1"/>
</dbReference>
<dbReference type="InterPro" id="IPR046346">
    <property type="entry name" value="Aminoacid_DH-like_N_sf"/>
</dbReference>
<evidence type="ECO:0000256" key="2">
    <source>
        <dbReference type="ARBA" id="ARBA00008785"/>
    </source>
</evidence>
<protein>
    <recommendedName>
        <fullName evidence="7">Malic enzyme</fullName>
    </recommendedName>
</protein>
<dbReference type="GO" id="GO:0046872">
    <property type="term" value="F:metal ion binding"/>
    <property type="evidence" value="ECO:0007669"/>
    <property type="project" value="UniProtKB-KW"/>
</dbReference>
<dbReference type="Gene3D" id="3.40.50.720">
    <property type="entry name" value="NAD(P)-binding Rossmann-like Domain"/>
    <property type="match status" value="1"/>
</dbReference>
<dbReference type="InterPro" id="IPR015884">
    <property type="entry name" value="Malic_enzyme_CS"/>
</dbReference>
<feature type="active site" description="Proton acceptor" evidence="4">
    <location>
        <position position="161"/>
    </location>
</feature>
<evidence type="ECO:0000256" key="7">
    <source>
        <dbReference type="RuleBase" id="RU003426"/>
    </source>
</evidence>
<sequence length="548" mass="58959">MSGYTLLTTPATNRDLRFTPAERAAANLTGLLPPAHRTLHHQIQHLLQKLRASPTSLTRYEILLNLLARDETLFFSAAQANLPLLLPMIYTPAVGDACQNYSDLSIPLRGMWLPISDPAPLRRTLDNWPAAAVDVIVVSDCERILGLGDLGANGMGIPVGKLLLYSACGGINPARCLPVVLDVGCNTPAVRDHDAYIGLPIPRVTGSDYDAFLDQFMDAAVDKYGPNVLIQFEDFGNANALRLLDRYRDRLCCFNDDIQGTAGVGLAGVLSALRVKGVKSSLQDHTFVFLGAGSAGIGIASLIVLALVREGISEEDARRQCWFVDSRGLIYKGRASVSPAKETFAHEASAELQAVAPKGLLEIVKAIKPTALIGVSTIRGSFSEDIIREMGSFNDRPIIFALSNPTSKAECTAEEAYAYTDGRAIFASGSPFAPVRLPGRDTNLVPGQGNNSYIFPGLGLGVVMSGARRVPDTMFLAAADTLSKLVDAEQLAVSCVYPDLNSLMDISASIAYAVCQEAKRLGLNDKNVDDLDVKTIREMMYEPGRGKM</sequence>
<evidence type="ECO:0000259" key="10">
    <source>
        <dbReference type="SMART" id="SM01274"/>
    </source>
</evidence>
<evidence type="ECO:0000259" key="9">
    <source>
        <dbReference type="SMART" id="SM00919"/>
    </source>
</evidence>
<dbReference type="InterPro" id="IPR001891">
    <property type="entry name" value="Malic_OxRdtase"/>
</dbReference>
<keyword evidence="8" id="KW-1133">Transmembrane helix</keyword>
<dbReference type="InterPro" id="IPR012302">
    <property type="entry name" value="Malic_NAD-bd"/>
</dbReference>
<feature type="active site" description="Proton donor" evidence="4">
    <location>
        <position position="90"/>
    </location>
</feature>
<dbReference type="PANTHER" id="PTHR23406">
    <property type="entry name" value="MALIC ENZYME-RELATED"/>
    <property type="match status" value="1"/>
</dbReference>
<keyword evidence="8" id="KW-0812">Transmembrane</keyword>
<dbReference type="SMART" id="SM01274">
    <property type="entry name" value="malic"/>
    <property type="match status" value="1"/>
</dbReference>
<proteinExistence type="evidence at transcript level"/>
<keyword evidence="7" id="KW-0560">Oxidoreductase</keyword>
<dbReference type="Gene3D" id="3.40.50.10380">
    <property type="entry name" value="Malic enzyme, N-terminal domain"/>
    <property type="match status" value="1"/>
</dbReference>